<dbReference type="AlphaFoldDB" id="A0A2P5XMA2"/>
<gene>
    <name evidence="1" type="ORF">GOBAR_AA16186</name>
</gene>
<dbReference type="EMBL" id="KZ664590">
    <property type="protein sequence ID" value="PPS04483.1"/>
    <property type="molecule type" value="Genomic_DNA"/>
</dbReference>
<proteinExistence type="predicted"/>
<protein>
    <submittedName>
        <fullName evidence="1">Uncharacterized protein</fullName>
    </submittedName>
</protein>
<sequence>MRYLLSQYSKRSTASIWKALRRFFNSKVVLRGGYLVLGRTQQELGFLRDLNVPRHEIAHFSSTSPSGCEIPFFTSGLFSVLYSGDYEKGFDSYARHVHGPPFEFSSDIDEQTVQSSLFSCSLAFLVNMGGRIITIIGIRVPVSLSSYC</sequence>
<dbReference type="Proteomes" id="UP000239757">
    <property type="component" value="Unassembled WGS sequence"/>
</dbReference>
<evidence type="ECO:0000313" key="2">
    <source>
        <dbReference type="Proteomes" id="UP000239757"/>
    </source>
</evidence>
<name>A0A2P5XMA2_GOSBA</name>
<evidence type="ECO:0000313" key="1">
    <source>
        <dbReference type="EMBL" id="PPS04483.1"/>
    </source>
</evidence>
<accession>A0A2P5XMA2</accession>
<reference evidence="1 2" key="1">
    <citation type="submission" date="2015-01" db="EMBL/GenBank/DDBJ databases">
        <title>Genome of allotetraploid Gossypium barbadense reveals genomic plasticity and fiber elongation in cotton evolution.</title>
        <authorList>
            <person name="Chen X."/>
            <person name="Liu X."/>
            <person name="Zhao B."/>
            <person name="Zheng H."/>
            <person name="Hu Y."/>
            <person name="Lu G."/>
            <person name="Yang C."/>
            <person name="Chen J."/>
            <person name="Shan C."/>
            <person name="Zhang L."/>
            <person name="Zhou Y."/>
            <person name="Wang L."/>
            <person name="Guo W."/>
            <person name="Bai Y."/>
            <person name="Ruan J."/>
            <person name="Shangguan X."/>
            <person name="Mao Y."/>
            <person name="Jiang J."/>
            <person name="Zhu Y."/>
            <person name="Lei J."/>
            <person name="Kang H."/>
            <person name="Chen S."/>
            <person name="He X."/>
            <person name="Wang R."/>
            <person name="Wang Y."/>
            <person name="Chen J."/>
            <person name="Wang L."/>
            <person name="Yu S."/>
            <person name="Wang B."/>
            <person name="Wei J."/>
            <person name="Song S."/>
            <person name="Lu X."/>
            <person name="Gao Z."/>
            <person name="Gu W."/>
            <person name="Deng X."/>
            <person name="Ma D."/>
            <person name="Wang S."/>
            <person name="Liang W."/>
            <person name="Fang L."/>
            <person name="Cai C."/>
            <person name="Zhu X."/>
            <person name="Zhou B."/>
            <person name="Zhang Y."/>
            <person name="Chen Z."/>
            <person name="Xu S."/>
            <person name="Zhu R."/>
            <person name="Wang S."/>
            <person name="Zhang T."/>
            <person name="Zhao G."/>
        </authorList>
    </citation>
    <scope>NUCLEOTIDE SEQUENCE [LARGE SCALE GENOMIC DNA]</scope>
    <source>
        <strain evidence="2">cv. Xinhai21</strain>
        <tissue evidence="1">Leaf</tissue>
    </source>
</reference>
<organism evidence="1 2">
    <name type="scientific">Gossypium barbadense</name>
    <name type="common">Sea Island cotton</name>
    <name type="synonym">Hibiscus barbadensis</name>
    <dbReference type="NCBI Taxonomy" id="3634"/>
    <lineage>
        <taxon>Eukaryota</taxon>
        <taxon>Viridiplantae</taxon>
        <taxon>Streptophyta</taxon>
        <taxon>Embryophyta</taxon>
        <taxon>Tracheophyta</taxon>
        <taxon>Spermatophyta</taxon>
        <taxon>Magnoliopsida</taxon>
        <taxon>eudicotyledons</taxon>
        <taxon>Gunneridae</taxon>
        <taxon>Pentapetalae</taxon>
        <taxon>rosids</taxon>
        <taxon>malvids</taxon>
        <taxon>Malvales</taxon>
        <taxon>Malvaceae</taxon>
        <taxon>Malvoideae</taxon>
        <taxon>Gossypium</taxon>
    </lineage>
</organism>